<dbReference type="SUPFAM" id="SSF49785">
    <property type="entry name" value="Galactose-binding domain-like"/>
    <property type="match status" value="1"/>
</dbReference>
<dbReference type="Gene3D" id="2.60.120.260">
    <property type="entry name" value="Galactose-binding domain-like"/>
    <property type="match status" value="1"/>
</dbReference>
<evidence type="ECO:0000313" key="6">
    <source>
        <dbReference type="Proteomes" id="UP001501337"/>
    </source>
</evidence>
<dbReference type="EMBL" id="BAABBO010000007">
    <property type="protein sequence ID" value="GAA3955576.1"/>
    <property type="molecule type" value="Genomic_DNA"/>
</dbReference>
<keyword evidence="3" id="KW-0378">Hydrolase</keyword>
<gene>
    <name evidence="5" type="ORF">GCM10022278_12680</name>
</gene>
<evidence type="ECO:0000256" key="1">
    <source>
        <dbReference type="ARBA" id="ARBA00006429"/>
    </source>
</evidence>
<organism evidence="5 6">
    <name type="scientific">Allohahella marinimesophila</name>
    <dbReference type="NCBI Taxonomy" id="1054972"/>
    <lineage>
        <taxon>Bacteria</taxon>
        <taxon>Pseudomonadati</taxon>
        <taxon>Pseudomonadota</taxon>
        <taxon>Gammaproteobacteria</taxon>
        <taxon>Oceanospirillales</taxon>
        <taxon>Hahellaceae</taxon>
        <taxon>Allohahella</taxon>
    </lineage>
</organism>
<comment type="similarity">
    <text evidence="1">Belongs to the EndA/NucM nuclease family.</text>
</comment>
<proteinExistence type="inferred from homology"/>
<sequence>MMFDTTPDIRLRKLLVCLFAALALGSTAAFAAIENADLERWDGQKPQSWTTIDSGIVLARSTSIRHQGGAAASVLVTTNNQGNTDFRQALTVEAGQVYEFAVWVRHTEGGVRARLYADGYRNYSDPTLTGRWQKLSHRYRAEQSGAIEVGLRFYDIAGFDGSELVYVDSFAPVASIVQPGEPGTGPLDRYYSAAEGKRGAELKEALFDIINTQINRGYAALWSFFLNHDIDRYYENDGSILDIYSENPATNDPHSFRKSLDQCGTYRAEGDCYNREHSFPKSWFGRSEPMNSDVHHIFAVDGYVNGIRSSYPYGEVGSVRYVTANGSKVGPGHSSLGYGGTVFEPRTEFKGDLARAQLYMAIRYQHLIAGWEGLSPEGDAALSGAHDQPFEPWYLRMLVRWHAADPVSQKERDRNSAAFEFQGNRNPLVDYPQFAELIWDEYLVNED</sequence>
<dbReference type="InterPro" id="IPR007346">
    <property type="entry name" value="Endonuclease-I"/>
</dbReference>
<dbReference type="InterPro" id="IPR044925">
    <property type="entry name" value="His-Me_finger_sf"/>
</dbReference>
<name>A0ABP7NY28_9GAMM</name>
<dbReference type="InterPro" id="IPR008979">
    <property type="entry name" value="Galactose-bd-like_sf"/>
</dbReference>
<evidence type="ECO:0000256" key="2">
    <source>
        <dbReference type="ARBA" id="ARBA00022722"/>
    </source>
</evidence>
<feature type="signal peptide" evidence="4">
    <location>
        <begin position="1"/>
        <end position="31"/>
    </location>
</feature>
<evidence type="ECO:0000313" key="5">
    <source>
        <dbReference type="EMBL" id="GAA3955576.1"/>
    </source>
</evidence>
<keyword evidence="2" id="KW-0540">Nuclease</keyword>
<reference evidence="6" key="1">
    <citation type="journal article" date="2019" name="Int. J. Syst. Evol. Microbiol.">
        <title>The Global Catalogue of Microorganisms (GCM) 10K type strain sequencing project: providing services to taxonomists for standard genome sequencing and annotation.</title>
        <authorList>
            <consortium name="The Broad Institute Genomics Platform"/>
            <consortium name="The Broad Institute Genome Sequencing Center for Infectious Disease"/>
            <person name="Wu L."/>
            <person name="Ma J."/>
        </authorList>
    </citation>
    <scope>NUCLEOTIDE SEQUENCE [LARGE SCALE GENOMIC DNA]</scope>
    <source>
        <strain evidence="6">JCM 17555</strain>
    </source>
</reference>
<accession>A0ABP7NY28</accession>
<evidence type="ECO:0000256" key="4">
    <source>
        <dbReference type="SAM" id="SignalP"/>
    </source>
</evidence>
<protein>
    <recommendedName>
        <fullName evidence="7">Endonuclease I</fullName>
    </recommendedName>
</protein>
<comment type="caution">
    <text evidence="5">The sequence shown here is derived from an EMBL/GenBank/DDBJ whole genome shotgun (WGS) entry which is preliminary data.</text>
</comment>
<dbReference type="Proteomes" id="UP001501337">
    <property type="component" value="Unassembled WGS sequence"/>
</dbReference>
<dbReference type="RefSeq" id="WP_344804444.1">
    <property type="nucleotide sequence ID" value="NZ_BAABBO010000007.1"/>
</dbReference>
<dbReference type="SUPFAM" id="SSF54060">
    <property type="entry name" value="His-Me finger endonucleases"/>
    <property type="match status" value="1"/>
</dbReference>
<evidence type="ECO:0000256" key="3">
    <source>
        <dbReference type="ARBA" id="ARBA00022801"/>
    </source>
</evidence>
<evidence type="ECO:0008006" key="7">
    <source>
        <dbReference type="Google" id="ProtNLM"/>
    </source>
</evidence>
<keyword evidence="6" id="KW-1185">Reference proteome</keyword>
<dbReference type="PANTHER" id="PTHR33607:SF2">
    <property type="entry name" value="ENDONUCLEASE-1"/>
    <property type="match status" value="1"/>
</dbReference>
<keyword evidence="4" id="KW-0732">Signal</keyword>
<feature type="chain" id="PRO_5047518276" description="Endonuclease I" evidence="4">
    <location>
        <begin position="32"/>
        <end position="447"/>
    </location>
</feature>
<dbReference type="Pfam" id="PF04231">
    <property type="entry name" value="Endonuclease_1"/>
    <property type="match status" value="1"/>
</dbReference>
<dbReference type="PANTHER" id="PTHR33607">
    <property type="entry name" value="ENDONUCLEASE-1"/>
    <property type="match status" value="1"/>
</dbReference>